<sequence length="325" mass="33020">MKIDSSAIGNHASLLLARSGLLWGLLGVLAFSFTVPFTRIATHQMDATFVGLGRAVVAGLLATVVLAVGRPPRPRGRQWVCVIAVAAGVVVGFPLLTSLALRTESASHTAVVIGLLPAATAVVAVIRGGERPSRGFWICAAAGASAVIVFVATTGTLGAISPGDLLVVGAVVAAAVGYAEGGLLARSLGAGYTVCWALVISLPLTAAITATRPAPHASVSTWAAFGYLGVVSMFLGFFAWYRGLAIGPIATVGQVQLVQPVFTLCWAAVLLGETIGASTVLGAVAVVGCAAAAVRMRVRRPTDESLHAEVVHSEKSGPIGTAPER</sequence>
<keyword evidence="5 7" id="KW-0472">Membrane</keyword>
<feature type="transmembrane region" description="Helical" evidence="7">
    <location>
        <begin position="21"/>
        <end position="41"/>
    </location>
</feature>
<proteinExistence type="inferred from homology"/>
<comment type="similarity">
    <text evidence="2">Belongs to the EamA transporter family.</text>
</comment>
<evidence type="ECO:0000256" key="5">
    <source>
        <dbReference type="ARBA" id="ARBA00023136"/>
    </source>
</evidence>
<feature type="transmembrane region" description="Helical" evidence="7">
    <location>
        <begin position="275"/>
        <end position="294"/>
    </location>
</feature>
<dbReference type="GO" id="GO:0016020">
    <property type="term" value="C:membrane"/>
    <property type="evidence" value="ECO:0007669"/>
    <property type="project" value="UniProtKB-SubCell"/>
</dbReference>
<accession>A0A916X0G1</accession>
<dbReference type="EMBL" id="BMGC01000041">
    <property type="protein sequence ID" value="GGB45138.1"/>
    <property type="molecule type" value="Genomic_DNA"/>
</dbReference>
<feature type="transmembrane region" description="Helical" evidence="7">
    <location>
        <begin position="192"/>
        <end position="210"/>
    </location>
</feature>
<feature type="transmembrane region" description="Helical" evidence="7">
    <location>
        <begin position="80"/>
        <end position="101"/>
    </location>
</feature>
<evidence type="ECO:0000313" key="10">
    <source>
        <dbReference type="Proteomes" id="UP000621454"/>
    </source>
</evidence>
<reference evidence="9" key="2">
    <citation type="submission" date="2020-09" db="EMBL/GenBank/DDBJ databases">
        <authorList>
            <person name="Sun Q."/>
            <person name="Zhou Y."/>
        </authorList>
    </citation>
    <scope>NUCLEOTIDE SEQUENCE</scope>
    <source>
        <strain evidence="9">CGMCC 1.12827</strain>
    </source>
</reference>
<dbReference type="Proteomes" id="UP000621454">
    <property type="component" value="Unassembled WGS sequence"/>
</dbReference>
<keyword evidence="3 7" id="KW-0812">Transmembrane</keyword>
<dbReference type="PANTHER" id="PTHR32322">
    <property type="entry name" value="INNER MEMBRANE TRANSPORTER"/>
    <property type="match status" value="1"/>
</dbReference>
<dbReference type="InterPro" id="IPR050638">
    <property type="entry name" value="AA-Vitamin_Transporters"/>
</dbReference>
<evidence type="ECO:0000256" key="6">
    <source>
        <dbReference type="SAM" id="MobiDB-lite"/>
    </source>
</evidence>
<evidence type="ECO:0000256" key="2">
    <source>
        <dbReference type="ARBA" id="ARBA00007362"/>
    </source>
</evidence>
<feature type="transmembrane region" description="Helical" evidence="7">
    <location>
        <begin position="248"/>
        <end position="269"/>
    </location>
</feature>
<dbReference type="PANTHER" id="PTHR32322:SF2">
    <property type="entry name" value="EAMA DOMAIN-CONTAINING PROTEIN"/>
    <property type="match status" value="1"/>
</dbReference>
<dbReference type="RefSeq" id="WP_188588367.1">
    <property type="nucleotide sequence ID" value="NZ_BMGC01000041.1"/>
</dbReference>
<feature type="transmembrane region" description="Helical" evidence="7">
    <location>
        <begin position="166"/>
        <end position="185"/>
    </location>
</feature>
<keyword evidence="4 7" id="KW-1133">Transmembrane helix</keyword>
<dbReference type="SUPFAM" id="SSF103481">
    <property type="entry name" value="Multidrug resistance efflux transporter EmrE"/>
    <property type="match status" value="2"/>
</dbReference>
<evidence type="ECO:0000313" key="9">
    <source>
        <dbReference type="EMBL" id="GGB45138.1"/>
    </source>
</evidence>
<comment type="caution">
    <text evidence="9">The sequence shown here is derived from an EMBL/GenBank/DDBJ whole genome shotgun (WGS) entry which is preliminary data.</text>
</comment>
<feature type="region of interest" description="Disordered" evidence="6">
    <location>
        <begin position="305"/>
        <end position="325"/>
    </location>
</feature>
<comment type="subcellular location">
    <subcellularLocation>
        <location evidence="1">Membrane</location>
        <topology evidence="1">Multi-pass membrane protein</topology>
    </subcellularLocation>
</comment>
<keyword evidence="10" id="KW-1185">Reference proteome</keyword>
<evidence type="ECO:0000256" key="1">
    <source>
        <dbReference type="ARBA" id="ARBA00004141"/>
    </source>
</evidence>
<feature type="domain" description="EamA" evidence="8">
    <location>
        <begin position="19"/>
        <end position="150"/>
    </location>
</feature>
<protein>
    <submittedName>
        <fullName evidence="9">Membrane protein</fullName>
    </submittedName>
</protein>
<evidence type="ECO:0000256" key="3">
    <source>
        <dbReference type="ARBA" id="ARBA00022692"/>
    </source>
</evidence>
<evidence type="ECO:0000256" key="7">
    <source>
        <dbReference type="SAM" id="Phobius"/>
    </source>
</evidence>
<feature type="domain" description="EamA" evidence="8">
    <location>
        <begin position="162"/>
        <end position="288"/>
    </location>
</feature>
<feature type="transmembrane region" description="Helical" evidence="7">
    <location>
        <begin position="138"/>
        <end position="160"/>
    </location>
</feature>
<dbReference type="InterPro" id="IPR000620">
    <property type="entry name" value="EamA_dom"/>
</dbReference>
<dbReference type="AlphaFoldDB" id="A0A916X0G1"/>
<gene>
    <name evidence="9" type="ORF">GCM10011489_35710</name>
</gene>
<feature type="transmembrane region" description="Helical" evidence="7">
    <location>
        <begin position="47"/>
        <end position="68"/>
    </location>
</feature>
<reference evidence="9" key="1">
    <citation type="journal article" date="2014" name="Int. J. Syst. Evol. Microbiol.">
        <title>Complete genome sequence of Corynebacterium casei LMG S-19264T (=DSM 44701T), isolated from a smear-ripened cheese.</title>
        <authorList>
            <consortium name="US DOE Joint Genome Institute (JGI-PGF)"/>
            <person name="Walter F."/>
            <person name="Albersmeier A."/>
            <person name="Kalinowski J."/>
            <person name="Ruckert C."/>
        </authorList>
    </citation>
    <scope>NUCLEOTIDE SEQUENCE</scope>
    <source>
        <strain evidence="9">CGMCC 1.12827</strain>
    </source>
</reference>
<dbReference type="InterPro" id="IPR037185">
    <property type="entry name" value="EmrE-like"/>
</dbReference>
<organism evidence="9 10">
    <name type="scientific">Gordonia jinhuaensis</name>
    <dbReference type="NCBI Taxonomy" id="1517702"/>
    <lineage>
        <taxon>Bacteria</taxon>
        <taxon>Bacillati</taxon>
        <taxon>Actinomycetota</taxon>
        <taxon>Actinomycetes</taxon>
        <taxon>Mycobacteriales</taxon>
        <taxon>Gordoniaceae</taxon>
        <taxon>Gordonia</taxon>
    </lineage>
</organism>
<feature type="compositionally biased region" description="Basic and acidic residues" evidence="6">
    <location>
        <begin position="305"/>
        <end position="315"/>
    </location>
</feature>
<name>A0A916X0G1_9ACTN</name>
<evidence type="ECO:0000256" key="4">
    <source>
        <dbReference type="ARBA" id="ARBA00022989"/>
    </source>
</evidence>
<dbReference type="Pfam" id="PF00892">
    <property type="entry name" value="EamA"/>
    <property type="match status" value="2"/>
</dbReference>
<feature type="transmembrane region" description="Helical" evidence="7">
    <location>
        <begin position="222"/>
        <end position="241"/>
    </location>
</feature>
<feature type="transmembrane region" description="Helical" evidence="7">
    <location>
        <begin position="107"/>
        <end position="126"/>
    </location>
</feature>
<evidence type="ECO:0000259" key="8">
    <source>
        <dbReference type="Pfam" id="PF00892"/>
    </source>
</evidence>